<comment type="caution">
    <text evidence="2">The sequence shown here is derived from an EMBL/GenBank/DDBJ whole genome shotgun (WGS) entry which is preliminary data.</text>
</comment>
<dbReference type="GeneID" id="59349162"/>
<sequence length="612" mass="65141">MSHIPPREDFLSSFFTGASSVPHDAANADSHTSSETQGSNPPEDEVNKTVSVRSSSDLSDPPATPPAKTKSAPVPSGRSTRSTTAKIAKKGLKVVDTLSPTPAGKNNTARAAASSSSKGGNSNALNSFFQTDTRGKVLVTSAVSSQPSPSIPRTSSQHTFALGDQLPDTQSHLIVQPAAASTPHLSNMPPLSTSLPVTFVPPSTTSTTASGGASGTPSMAAAPLNFNLLESTFPGITEYLARMHGSFPMPSVLDSTLTASVVDHAAAGSSALTMSPLGPRVAEASQSLVLNSVDKGKRKRVPSDDLADDDNSSTPPPPFKTMDTRDSPPPPSKYIDNVSFSTLPLPVLPINCEVTPNFIKYIPASQLAVFQALPPLVQGTWRSWSKEKAVNYTYEQLRSEVTMENTNGQLLISSLQAVMFQSFVNRSRASPRCVLAVRPVTGLRPRYTICVAELNAVATMTTVVRVSTSFLNVGQPAGGGVREKGITCMIPRGESERLASFTCMVLQKPEFAVQIRQGIVTFSTNREVKEPSDDEQDDNPCFATASTRAPSSVGLVGRDQLDFTDTVPIYDGRSISWSYEQCMSHLEELPRFPQPEVPHDSMAVVGYNTVSL</sequence>
<feature type="compositionally biased region" description="Polar residues" evidence="1">
    <location>
        <begin position="48"/>
        <end position="58"/>
    </location>
</feature>
<accession>A0A8H6VUR8</accession>
<dbReference type="Proteomes" id="UP000636479">
    <property type="component" value="Unassembled WGS sequence"/>
</dbReference>
<feature type="compositionally biased region" description="Polar residues" evidence="1">
    <location>
        <begin position="29"/>
        <end position="40"/>
    </location>
</feature>
<feature type="compositionally biased region" description="Basic and acidic residues" evidence="1">
    <location>
        <begin position="1"/>
        <end position="10"/>
    </location>
</feature>
<reference evidence="2" key="1">
    <citation type="submission" date="2020-05" db="EMBL/GenBank/DDBJ databases">
        <title>Mycena genomes resolve the evolution of fungal bioluminescence.</title>
        <authorList>
            <person name="Tsai I.J."/>
        </authorList>
    </citation>
    <scope>NUCLEOTIDE SEQUENCE</scope>
    <source>
        <strain evidence="2">171206Taipei</strain>
    </source>
</reference>
<dbReference type="RefSeq" id="XP_037216040.1">
    <property type="nucleotide sequence ID" value="XM_037366646.1"/>
</dbReference>
<gene>
    <name evidence="2" type="ORF">MIND_01004700</name>
</gene>
<name>A0A8H6VUR8_9AGAR</name>
<evidence type="ECO:0000256" key="1">
    <source>
        <dbReference type="SAM" id="MobiDB-lite"/>
    </source>
</evidence>
<feature type="region of interest" description="Disordered" evidence="1">
    <location>
        <begin position="293"/>
        <end position="332"/>
    </location>
</feature>
<feature type="compositionally biased region" description="Low complexity" evidence="1">
    <location>
        <begin position="66"/>
        <end position="76"/>
    </location>
</feature>
<evidence type="ECO:0000313" key="2">
    <source>
        <dbReference type="EMBL" id="KAF7294677.1"/>
    </source>
</evidence>
<evidence type="ECO:0000313" key="3">
    <source>
        <dbReference type="Proteomes" id="UP000636479"/>
    </source>
</evidence>
<proteinExistence type="predicted"/>
<keyword evidence="3" id="KW-1185">Reference proteome</keyword>
<feature type="region of interest" description="Disordered" evidence="1">
    <location>
        <begin position="1"/>
        <end position="127"/>
    </location>
</feature>
<dbReference type="AlphaFoldDB" id="A0A8H6VUR8"/>
<protein>
    <submittedName>
        <fullName evidence="2">Uncharacterized protein</fullName>
    </submittedName>
</protein>
<organism evidence="2 3">
    <name type="scientific">Mycena indigotica</name>
    <dbReference type="NCBI Taxonomy" id="2126181"/>
    <lineage>
        <taxon>Eukaryota</taxon>
        <taxon>Fungi</taxon>
        <taxon>Dikarya</taxon>
        <taxon>Basidiomycota</taxon>
        <taxon>Agaricomycotina</taxon>
        <taxon>Agaricomycetes</taxon>
        <taxon>Agaricomycetidae</taxon>
        <taxon>Agaricales</taxon>
        <taxon>Marasmiineae</taxon>
        <taxon>Mycenaceae</taxon>
        <taxon>Mycena</taxon>
    </lineage>
</organism>
<feature type="compositionally biased region" description="Low complexity" evidence="1">
    <location>
        <begin position="106"/>
        <end position="127"/>
    </location>
</feature>
<dbReference type="EMBL" id="JACAZF010000009">
    <property type="protein sequence ID" value="KAF7294677.1"/>
    <property type="molecule type" value="Genomic_DNA"/>
</dbReference>
<dbReference type="OrthoDB" id="3063746at2759"/>